<dbReference type="EMBL" id="WEIS01035097">
    <property type="protein sequence ID" value="NWI65190.1"/>
    <property type="molecule type" value="Genomic_DNA"/>
</dbReference>
<comment type="pathway">
    <text evidence="3">Protein modification; protein ubiquitination.</text>
</comment>
<name>A0A851D8W3_TODME</name>
<dbReference type="InterPro" id="IPR000315">
    <property type="entry name" value="Znf_B-box"/>
</dbReference>
<evidence type="ECO:0000256" key="9">
    <source>
        <dbReference type="ARBA" id="ARBA00022786"/>
    </source>
</evidence>
<dbReference type="SMART" id="SM00336">
    <property type="entry name" value="BBOX"/>
    <property type="match status" value="1"/>
</dbReference>
<evidence type="ECO:0000259" key="13">
    <source>
        <dbReference type="PROSITE" id="PS50119"/>
    </source>
</evidence>
<feature type="non-terminal residue" evidence="14">
    <location>
        <position position="1"/>
    </location>
</feature>
<dbReference type="PROSITE" id="PS50119">
    <property type="entry name" value="ZF_BBOX"/>
    <property type="match status" value="1"/>
</dbReference>
<keyword evidence="6" id="KW-0963">Cytoplasm</keyword>
<dbReference type="InterPro" id="IPR020457">
    <property type="entry name" value="Znf_B-box_chordata"/>
</dbReference>
<dbReference type="GO" id="GO:0005737">
    <property type="term" value="C:cytoplasm"/>
    <property type="evidence" value="ECO:0007669"/>
    <property type="project" value="UniProtKB-SubCell"/>
</dbReference>
<organism evidence="14 15">
    <name type="scientific">Todus mexicanus</name>
    <name type="common">Puerto Rican tody</name>
    <dbReference type="NCBI Taxonomy" id="135184"/>
    <lineage>
        <taxon>Eukaryota</taxon>
        <taxon>Metazoa</taxon>
        <taxon>Chordata</taxon>
        <taxon>Craniata</taxon>
        <taxon>Vertebrata</taxon>
        <taxon>Euteleostomi</taxon>
        <taxon>Archelosauria</taxon>
        <taxon>Archosauria</taxon>
        <taxon>Dinosauria</taxon>
        <taxon>Saurischia</taxon>
        <taxon>Theropoda</taxon>
        <taxon>Coelurosauria</taxon>
        <taxon>Aves</taxon>
        <taxon>Neognathae</taxon>
        <taxon>Neoaves</taxon>
        <taxon>Telluraves</taxon>
        <taxon>Coraciimorphae</taxon>
        <taxon>Coraciiformes</taxon>
        <taxon>Todidae</taxon>
        <taxon>Todus</taxon>
    </lineage>
</organism>
<keyword evidence="7" id="KW-0808">Transferase</keyword>
<dbReference type="AlphaFoldDB" id="A0A851D8W3"/>
<accession>A0A851D8W3</accession>
<comment type="subcellular location">
    <subcellularLocation>
        <location evidence="2">Cytoplasm</location>
    </subcellularLocation>
</comment>
<dbReference type="GO" id="GO:0016874">
    <property type="term" value="F:ligase activity"/>
    <property type="evidence" value="ECO:0007669"/>
    <property type="project" value="UniProtKB-KW"/>
</dbReference>
<comment type="caution">
    <text evidence="14">The sequence shown here is derived from an EMBL/GenBank/DDBJ whole genome shotgun (WGS) entry which is preliminary data.</text>
</comment>
<keyword evidence="10" id="KW-0862">Zinc</keyword>
<dbReference type="Proteomes" id="UP000660247">
    <property type="component" value="Unassembled WGS sequence"/>
</dbReference>
<dbReference type="Gene3D" id="3.30.160.60">
    <property type="entry name" value="Classic Zinc Finger"/>
    <property type="match status" value="1"/>
</dbReference>
<keyword evidence="15" id="KW-1185">Reference proteome</keyword>
<keyword evidence="14" id="KW-0436">Ligase</keyword>
<evidence type="ECO:0000256" key="2">
    <source>
        <dbReference type="ARBA" id="ARBA00004496"/>
    </source>
</evidence>
<dbReference type="Pfam" id="PF00643">
    <property type="entry name" value="zf-B_box"/>
    <property type="match status" value="1"/>
</dbReference>
<evidence type="ECO:0000256" key="7">
    <source>
        <dbReference type="ARBA" id="ARBA00022679"/>
    </source>
</evidence>
<dbReference type="GO" id="GO:0061630">
    <property type="term" value="F:ubiquitin protein ligase activity"/>
    <property type="evidence" value="ECO:0007669"/>
    <property type="project" value="UniProtKB-EC"/>
</dbReference>
<keyword evidence="11" id="KW-0175">Coiled coil</keyword>
<evidence type="ECO:0000256" key="11">
    <source>
        <dbReference type="ARBA" id="ARBA00023054"/>
    </source>
</evidence>
<proteinExistence type="inferred from homology"/>
<evidence type="ECO:0000256" key="10">
    <source>
        <dbReference type="ARBA" id="ARBA00022833"/>
    </source>
</evidence>
<sequence>AKVIEVAERLSLKAAKGGLGAEEEKLCHTHREVLKLFCEEDQRPICLVCRQSQSHRLHPVVPIEEAAEEHKEQFQGHVKILKDRREKLLELQTAEEGQSR</sequence>
<comment type="similarity">
    <text evidence="4">Belongs to the TRIM/RBCC family.</text>
</comment>
<evidence type="ECO:0000313" key="15">
    <source>
        <dbReference type="Proteomes" id="UP000660247"/>
    </source>
</evidence>
<dbReference type="SUPFAM" id="SSF57845">
    <property type="entry name" value="B-box zinc-binding domain"/>
    <property type="match status" value="1"/>
</dbReference>
<evidence type="ECO:0000256" key="1">
    <source>
        <dbReference type="ARBA" id="ARBA00000900"/>
    </source>
</evidence>
<evidence type="ECO:0000256" key="8">
    <source>
        <dbReference type="ARBA" id="ARBA00022771"/>
    </source>
</evidence>
<evidence type="ECO:0000256" key="12">
    <source>
        <dbReference type="PROSITE-ProRule" id="PRU00024"/>
    </source>
</evidence>
<dbReference type="PRINTS" id="PR01406">
    <property type="entry name" value="BBOXZNFINGER"/>
</dbReference>
<keyword evidence="8 12" id="KW-0479">Metal-binding</keyword>
<dbReference type="GO" id="GO:0008270">
    <property type="term" value="F:zinc ion binding"/>
    <property type="evidence" value="ECO:0007669"/>
    <property type="project" value="UniProtKB-KW"/>
</dbReference>
<evidence type="ECO:0000256" key="4">
    <source>
        <dbReference type="ARBA" id="ARBA00008518"/>
    </source>
</evidence>
<evidence type="ECO:0000256" key="5">
    <source>
        <dbReference type="ARBA" id="ARBA00012483"/>
    </source>
</evidence>
<evidence type="ECO:0000313" key="14">
    <source>
        <dbReference type="EMBL" id="NWI65190.1"/>
    </source>
</evidence>
<dbReference type="EC" id="2.3.2.27" evidence="5"/>
<protein>
    <recommendedName>
        <fullName evidence="5">RING-type E3 ubiquitin transferase</fullName>
        <ecNumber evidence="5">2.3.2.27</ecNumber>
    </recommendedName>
</protein>
<feature type="domain" description="B box-type" evidence="13">
    <location>
        <begin position="22"/>
        <end position="63"/>
    </location>
</feature>
<dbReference type="InterPro" id="IPR050143">
    <property type="entry name" value="TRIM/RBCC"/>
</dbReference>
<comment type="catalytic activity">
    <reaction evidence="1">
        <text>S-ubiquitinyl-[E2 ubiquitin-conjugating enzyme]-L-cysteine + [acceptor protein]-L-lysine = [E2 ubiquitin-conjugating enzyme]-L-cysteine + N(6)-ubiquitinyl-[acceptor protein]-L-lysine.</text>
        <dbReference type="EC" id="2.3.2.27"/>
    </reaction>
</comment>
<keyword evidence="8 12" id="KW-0863">Zinc-finger</keyword>
<gene>
    <name evidence="14" type="primary">Trim17</name>
    <name evidence="14" type="ORF">TODMEX_R10842</name>
</gene>
<dbReference type="PANTHER" id="PTHR24103">
    <property type="entry name" value="E3 UBIQUITIN-PROTEIN LIGASE TRIM"/>
    <property type="match status" value="1"/>
</dbReference>
<reference evidence="14" key="1">
    <citation type="submission" date="2019-10" db="EMBL/GenBank/DDBJ databases">
        <title>Bird 10,000 Genomes (B10K) Project - Family phase.</title>
        <authorList>
            <person name="Zhang G."/>
        </authorList>
    </citation>
    <scope>NUCLEOTIDE SEQUENCE</scope>
    <source>
        <strain evidence="14">B10K-DU-002-69</strain>
        <tissue evidence="14">Muscle</tissue>
    </source>
</reference>
<feature type="non-terminal residue" evidence="14">
    <location>
        <position position="100"/>
    </location>
</feature>
<keyword evidence="9" id="KW-0833">Ubl conjugation pathway</keyword>
<dbReference type="OrthoDB" id="9049620at2759"/>
<evidence type="ECO:0000256" key="3">
    <source>
        <dbReference type="ARBA" id="ARBA00004906"/>
    </source>
</evidence>
<evidence type="ECO:0000256" key="6">
    <source>
        <dbReference type="ARBA" id="ARBA00022490"/>
    </source>
</evidence>